<dbReference type="eggNOG" id="COG1015">
    <property type="taxonomic scope" value="Bacteria"/>
</dbReference>
<feature type="binding site" evidence="6">
    <location>
        <position position="302"/>
    </location>
    <ligand>
        <name>Mn(2+)</name>
        <dbReference type="ChEBI" id="CHEBI:29035"/>
        <label>2</label>
    </ligand>
</feature>
<dbReference type="InterPro" id="IPR010045">
    <property type="entry name" value="DeoB"/>
</dbReference>
<dbReference type="GO" id="GO:0030145">
    <property type="term" value="F:manganese ion binding"/>
    <property type="evidence" value="ECO:0007669"/>
    <property type="project" value="UniProtKB-UniRule"/>
</dbReference>
<comment type="caution">
    <text evidence="9">The sequence shown here is derived from an EMBL/GenBank/DDBJ whole genome shotgun (WGS) entry which is preliminary data.</text>
</comment>
<dbReference type="Pfam" id="PF01676">
    <property type="entry name" value="Metalloenzyme"/>
    <property type="match status" value="1"/>
</dbReference>
<dbReference type="Gene3D" id="3.30.70.1250">
    <property type="entry name" value="Phosphopentomutase"/>
    <property type="match status" value="1"/>
</dbReference>
<evidence type="ECO:0000259" key="8">
    <source>
        <dbReference type="Pfam" id="PF01676"/>
    </source>
</evidence>
<dbReference type="FunFam" id="3.30.70.1250:FF:000001">
    <property type="entry name" value="Phosphopentomutase"/>
    <property type="match status" value="1"/>
</dbReference>
<evidence type="ECO:0000256" key="6">
    <source>
        <dbReference type="HAMAP-Rule" id="MF_00740"/>
    </source>
</evidence>
<evidence type="ECO:0000256" key="4">
    <source>
        <dbReference type="ARBA" id="ARBA00023211"/>
    </source>
</evidence>
<comment type="cofactor">
    <cofactor evidence="6">
        <name>Mn(2+)</name>
        <dbReference type="ChEBI" id="CHEBI:29035"/>
    </cofactor>
    <text evidence="6">Binds 2 manganese ions.</text>
</comment>
<evidence type="ECO:0000256" key="2">
    <source>
        <dbReference type="ARBA" id="ARBA00022490"/>
    </source>
</evidence>
<evidence type="ECO:0000256" key="3">
    <source>
        <dbReference type="ARBA" id="ARBA00022723"/>
    </source>
</evidence>
<dbReference type="CDD" id="cd16009">
    <property type="entry name" value="PPM"/>
    <property type="match status" value="1"/>
</dbReference>
<dbReference type="EC" id="5.4.2.7" evidence="6 7"/>
<dbReference type="GO" id="GO:0006015">
    <property type="term" value="P:5-phosphoribose 1-diphosphate biosynthetic process"/>
    <property type="evidence" value="ECO:0007669"/>
    <property type="project" value="UniProtKB-UniPathway"/>
</dbReference>
<dbReference type="GO" id="GO:0000287">
    <property type="term" value="F:magnesium ion binding"/>
    <property type="evidence" value="ECO:0007669"/>
    <property type="project" value="UniProtKB-UniRule"/>
</dbReference>
<feature type="domain" description="Metalloenzyme" evidence="8">
    <location>
        <begin position="3"/>
        <end position="394"/>
    </location>
</feature>
<feature type="binding site" evidence="6">
    <location>
        <position position="343"/>
    </location>
    <ligand>
        <name>Mn(2+)</name>
        <dbReference type="ChEBI" id="CHEBI:29035"/>
        <label>1</label>
    </ligand>
</feature>
<dbReference type="GO" id="GO:0008973">
    <property type="term" value="F:phosphopentomutase activity"/>
    <property type="evidence" value="ECO:0007669"/>
    <property type="project" value="UniProtKB-UniRule"/>
</dbReference>
<keyword evidence="5 6" id="KW-0413">Isomerase</keyword>
<feature type="binding site" evidence="6">
    <location>
        <position position="355"/>
    </location>
    <ligand>
        <name>Mn(2+)</name>
        <dbReference type="ChEBI" id="CHEBI:29035"/>
        <label>2</label>
    </ligand>
</feature>
<organism evidence="9 10">
    <name type="scientific">Nitratireductor basaltis</name>
    <dbReference type="NCBI Taxonomy" id="472175"/>
    <lineage>
        <taxon>Bacteria</taxon>
        <taxon>Pseudomonadati</taxon>
        <taxon>Pseudomonadota</taxon>
        <taxon>Alphaproteobacteria</taxon>
        <taxon>Hyphomicrobiales</taxon>
        <taxon>Phyllobacteriaceae</taxon>
        <taxon>Nitratireductor</taxon>
    </lineage>
</organism>
<comment type="pathway">
    <text evidence="6">Carbohydrate degradation; 2-deoxy-D-ribose 1-phosphate degradation; D-glyceraldehyde 3-phosphate and acetaldehyde from 2-deoxy-alpha-D-ribose 1-phosphate: step 1/2.</text>
</comment>
<dbReference type="SUPFAM" id="SSF143856">
    <property type="entry name" value="DeoB insert domain-like"/>
    <property type="match status" value="1"/>
</dbReference>
<accession>A0A084UEE2</accession>
<protein>
    <recommendedName>
        <fullName evidence="6 7">Phosphopentomutase</fullName>
        <ecNumber evidence="6 7">5.4.2.7</ecNumber>
    </recommendedName>
    <alternativeName>
        <fullName evidence="6">Phosphodeoxyribomutase</fullName>
    </alternativeName>
</protein>
<keyword evidence="3 6" id="KW-0479">Metal-binding</keyword>
<reference evidence="9 10" key="1">
    <citation type="submission" date="2014-05" db="EMBL/GenBank/DDBJ databases">
        <title>Draft Genome Sequence of Nitratireductor basaltis Strain UMTGB225, A Marine Bacterium Isolated from Green Barrel Tunicate.</title>
        <authorList>
            <person name="Gan H.Y."/>
        </authorList>
    </citation>
    <scope>NUCLEOTIDE SEQUENCE [LARGE SCALE GENOMIC DNA]</scope>
    <source>
        <strain evidence="9 10">UMTGB225</strain>
    </source>
</reference>
<comment type="catalytic activity">
    <reaction evidence="6">
        <text>2-deoxy-alpha-D-ribose 1-phosphate = 2-deoxy-D-ribose 5-phosphate</text>
        <dbReference type="Rhea" id="RHEA:27658"/>
        <dbReference type="ChEBI" id="CHEBI:57259"/>
        <dbReference type="ChEBI" id="CHEBI:62877"/>
        <dbReference type="EC" id="5.4.2.7"/>
    </reaction>
</comment>
<dbReference type="NCBIfam" id="NF003766">
    <property type="entry name" value="PRK05362.1"/>
    <property type="match status" value="1"/>
</dbReference>
<sequence length="408" mass="43670">MARAFLFVLDSFGVGHAPDAVQFGDEGANTYGHIAAACAAGKADREGLREGPLHLPNLGKLGLEAAAQIAAGRIKMDTESAAGLYASAQEVSNGKDTPSGHWEIAGVPVPFEWGYFPDTSPTFPQELTQAVIEQGKLPGILGDCHASGTEIIARLGEEHVRTGKPICYTSADSVYQIAAHEQHFGLERLYALCELVRELVDPYKIGRVIARPFTGENAERFERTGNRRDYSVPPPEPTLLDRVTDAGGTVRAVGKIGDIFAHQGVGRLYKASGNDALFDASLQAMKDAGDGDLVFANFVDFDSLYGHRRDVAGYAAALEAFDRRLPEAIELLRGGDLLLLTADHGCDPTWRGSDHTREQVPVLGVGPNITPGSRGMRASFSDIGETLAEHLGLAPGRHGRSFLKSPDA</sequence>
<dbReference type="PATRIC" id="fig|472175.3.peg.2367"/>
<dbReference type="UniPathway" id="UPA00087">
    <property type="reaction ID" value="UER00173"/>
</dbReference>
<proteinExistence type="inferred from homology"/>
<dbReference type="PANTHER" id="PTHR21110">
    <property type="entry name" value="PHOSPHOPENTOMUTASE"/>
    <property type="match status" value="1"/>
</dbReference>
<feature type="binding site" evidence="6">
    <location>
        <position position="344"/>
    </location>
    <ligand>
        <name>Mn(2+)</name>
        <dbReference type="ChEBI" id="CHEBI:29035"/>
        <label>1</label>
    </ligand>
</feature>
<comment type="catalytic activity">
    <reaction evidence="6">
        <text>alpha-D-ribose 1-phosphate = D-ribose 5-phosphate</text>
        <dbReference type="Rhea" id="RHEA:18793"/>
        <dbReference type="ChEBI" id="CHEBI:57720"/>
        <dbReference type="ChEBI" id="CHEBI:78346"/>
        <dbReference type="EC" id="5.4.2.7"/>
    </reaction>
</comment>
<comment type="similarity">
    <text evidence="1 6">Belongs to the phosphopentomutase family.</text>
</comment>
<dbReference type="PIRSF" id="PIRSF001491">
    <property type="entry name" value="Ppentomutase"/>
    <property type="match status" value="1"/>
</dbReference>
<evidence type="ECO:0000256" key="5">
    <source>
        <dbReference type="ARBA" id="ARBA00023235"/>
    </source>
</evidence>
<evidence type="ECO:0000313" key="10">
    <source>
        <dbReference type="Proteomes" id="UP000053675"/>
    </source>
</evidence>
<feature type="binding site" evidence="6">
    <location>
        <position position="10"/>
    </location>
    <ligand>
        <name>Mn(2+)</name>
        <dbReference type="ChEBI" id="CHEBI:29035"/>
        <label>1</label>
    </ligand>
</feature>
<keyword evidence="10" id="KW-1185">Reference proteome</keyword>
<dbReference type="EMBL" id="JMQM01000001">
    <property type="protein sequence ID" value="KFB11328.1"/>
    <property type="molecule type" value="Genomic_DNA"/>
</dbReference>
<keyword evidence="2 6" id="KW-0963">Cytoplasm</keyword>
<dbReference type="GO" id="GO:0043094">
    <property type="term" value="P:metabolic compound salvage"/>
    <property type="evidence" value="ECO:0007669"/>
    <property type="project" value="UniProtKB-UniRule"/>
</dbReference>
<dbReference type="Gene3D" id="3.40.720.10">
    <property type="entry name" value="Alkaline Phosphatase, subunit A"/>
    <property type="match status" value="1"/>
</dbReference>
<keyword evidence="4 6" id="KW-0464">Manganese</keyword>
<comment type="function">
    <text evidence="6">Isomerase that catalyzes the conversion of deoxy-ribose 1-phosphate (dRib-1-P) and ribose 1-phosphate (Rib-1-P) to deoxy-ribose 5-phosphate (dRib-5-P) and ribose 5-phosphate (Rib-5-P), respectively.</text>
</comment>
<dbReference type="SUPFAM" id="SSF53649">
    <property type="entry name" value="Alkaline phosphatase-like"/>
    <property type="match status" value="1"/>
</dbReference>
<dbReference type="GO" id="GO:0005829">
    <property type="term" value="C:cytosol"/>
    <property type="evidence" value="ECO:0007669"/>
    <property type="project" value="TreeGrafter"/>
</dbReference>
<dbReference type="NCBIfam" id="TIGR01696">
    <property type="entry name" value="deoB"/>
    <property type="match status" value="1"/>
</dbReference>
<evidence type="ECO:0000256" key="7">
    <source>
        <dbReference type="NCBIfam" id="TIGR01696"/>
    </source>
</evidence>
<dbReference type="GO" id="GO:0006018">
    <property type="term" value="P:2-deoxyribose 1-phosphate catabolic process"/>
    <property type="evidence" value="ECO:0007669"/>
    <property type="project" value="UniProtKB-UniRule"/>
</dbReference>
<dbReference type="PANTHER" id="PTHR21110:SF0">
    <property type="entry name" value="PHOSPHOPENTOMUTASE"/>
    <property type="match status" value="1"/>
</dbReference>
<gene>
    <name evidence="6 9" type="primary">deoB</name>
    <name evidence="9" type="ORF">EL18_02376</name>
</gene>
<dbReference type="Proteomes" id="UP000053675">
    <property type="component" value="Unassembled WGS sequence"/>
</dbReference>
<dbReference type="InterPro" id="IPR017850">
    <property type="entry name" value="Alkaline_phosphatase_core_sf"/>
</dbReference>
<dbReference type="OrthoDB" id="9769930at2"/>
<feature type="binding site" evidence="6">
    <location>
        <position position="307"/>
    </location>
    <ligand>
        <name>Mn(2+)</name>
        <dbReference type="ChEBI" id="CHEBI:29035"/>
        <label>2</label>
    </ligand>
</feature>
<dbReference type="AlphaFoldDB" id="A0A084UEE2"/>
<evidence type="ECO:0000256" key="1">
    <source>
        <dbReference type="ARBA" id="ARBA00010373"/>
    </source>
</evidence>
<dbReference type="InterPro" id="IPR006124">
    <property type="entry name" value="Metalloenzyme"/>
</dbReference>
<dbReference type="GO" id="GO:0009117">
    <property type="term" value="P:nucleotide metabolic process"/>
    <property type="evidence" value="ECO:0007669"/>
    <property type="project" value="UniProtKB-UniRule"/>
</dbReference>
<dbReference type="HAMAP" id="MF_00740">
    <property type="entry name" value="Phosphopentomut"/>
    <property type="match status" value="1"/>
</dbReference>
<dbReference type="InterPro" id="IPR024052">
    <property type="entry name" value="Phosphopentomutase_DeoB_cap_sf"/>
</dbReference>
<comment type="subcellular location">
    <subcellularLocation>
        <location evidence="6">Cytoplasm</location>
    </subcellularLocation>
</comment>
<dbReference type="STRING" id="472175.EL18_02376"/>
<name>A0A084UEE2_9HYPH</name>
<evidence type="ECO:0000313" key="9">
    <source>
        <dbReference type="EMBL" id="KFB11328.1"/>
    </source>
</evidence>
<dbReference type="RefSeq" id="WP_036483166.1">
    <property type="nucleotide sequence ID" value="NZ_JMQM01000001.1"/>
</dbReference>